<sequence>MKKSSKSPPISFSSLPYEMVVNCLARISRFHRPTLALVSKSFRSLMASPELDATRARMRVTEDCLYVCLDMGNKNNHDPRWFRLAPIPKRPKLLPVLDLFPCQHPKSSTVVSMGSEMYLIGGIVNKTRSRTMLALDCRSHQWRSLPEMIVPRDRPAAEVIHDKIYVIGGCSEHEHWGEVYDPKTLTWEPLSPTTSLELTTQKSVVPGRLVMGGKVYQMNGLKLSLKTCICLAEIETNVWCELGIFKGKLHWRDANADSMWRSVKGLRKIYPYQYFNSVANSGGRRVTVWCKSRVEHLRQGLRDLEKCKTYIWCAEITLQRHGVSKLRGCVEWFKSVYTLGGLDCSSKFLLHSALVTH</sequence>
<evidence type="ECO:0000259" key="1">
    <source>
        <dbReference type="SMART" id="SM00256"/>
    </source>
</evidence>
<dbReference type="InterPro" id="IPR036047">
    <property type="entry name" value="F-box-like_dom_sf"/>
</dbReference>
<name>A0A6D2JN89_9BRAS</name>
<dbReference type="InterPro" id="IPR001810">
    <property type="entry name" value="F-box_dom"/>
</dbReference>
<dbReference type="Proteomes" id="UP000467841">
    <property type="component" value="Unassembled WGS sequence"/>
</dbReference>
<dbReference type="InterPro" id="IPR050354">
    <property type="entry name" value="F-box/kelch-repeat_ARATH"/>
</dbReference>
<protein>
    <recommendedName>
        <fullName evidence="1">F-box domain-containing protein</fullName>
    </recommendedName>
</protein>
<dbReference type="SMART" id="SM00256">
    <property type="entry name" value="FBOX"/>
    <property type="match status" value="1"/>
</dbReference>
<dbReference type="AlphaFoldDB" id="A0A6D2JN89"/>
<dbReference type="PANTHER" id="PTHR24414">
    <property type="entry name" value="F-BOX/KELCH-REPEAT PROTEIN SKIP4"/>
    <property type="match status" value="1"/>
</dbReference>
<dbReference type="Pfam" id="PF00646">
    <property type="entry name" value="F-box"/>
    <property type="match status" value="1"/>
</dbReference>
<reference evidence="2" key="1">
    <citation type="submission" date="2020-01" db="EMBL/GenBank/DDBJ databases">
        <authorList>
            <person name="Mishra B."/>
        </authorList>
    </citation>
    <scope>NUCLEOTIDE SEQUENCE [LARGE SCALE GENOMIC DNA]</scope>
</reference>
<dbReference type="OrthoDB" id="68328at2759"/>
<evidence type="ECO:0000313" key="3">
    <source>
        <dbReference type="Proteomes" id="UP000467841"/>
    </source>
</evidence>
<dbReference type="EMBL" id="CACVBM020001186">
    <property type="protein sequence ID" value="CAA7038101.1"/>
    <property type="molecule type" value="Genomic_DNA"/>
</dbReference>
<evidence type="ECO:0000313" key="2">
    <source>
        <dbReference type="EMBL" id="CAA7038101.1"/>
    </source>
</evidence>
<dbReference type="PANTHER" id="PTHR24414:SF196">
    <property type="entry name" value="BNACNNG12250D PROTEIN"/>
    <property type="match status" value="1"/>
</dbReference>
<accession>A0A6D2JN89</accession>
<dbReference type="InterPro" id="IPR006652">
    <property type="entry name" value="Kelch_1"/>
</dbReference>
<comment type="caution">
    <text evidence="2">The sequence shown here is derived from an EMBL/GenBank/DDBJ whole genome shotgun (WGS) entry which is preliminary data.</text>
</comment>
<dbReference type="InterPro" id="IPR057499">
    <property type="entry name" value="Kelch_FKB95"/>
</dbReference>
<feature type="domain" description="F-box" evidence="1">
    <location>
        <begin position="15"/>
        <end position="55"/>
    </location>
</feature>
<dbReference type="SMART" id="SM00612">
    <property type="entry name" value="Kelch"/>
    <property type="match status" value="2"/>
</dbReference>
<dbReference type="Gene3D" id="2.120.10.80">
    <property type="entry name" value="Kelch-type beta propeller"/>
    <property type="match status" value="1"/>
</dbReference>
<keyword evidence="3" id="KW-1185">Reference proteome</keyword>
<organism evidence="2 3">
    <name type="scientific">Microthlaspi erraticum</name>
    <dbReference type="NCBI Taxonomy" id="1685480"/>
    <lineage>
        <taxon>Eukaryota</taxon>
        <taxon>Viridiplantae</taxon>
        <taxon>Streptophyta</taxon>
        <taxon>Embryophyta</taxon>
        <taxon>Tracheophyta</taxon>
        <taxon>Spermatophyta</taxon>
        <taxon>Magnoliopsida</taxon>
        <taxon>eudicotyledons</taxon>
        <taxon>Gunneridae</taxon>
        <taxon>Pentapetalae</taxon>
        <taxon>rosids</taxon>
        <taxon>malvids</taxon>
        <taxon>Brassicales</taxon>
        <taxon>Brassicaceae</taxon>
        <taxon>Coluteocarpeae</taxon>
        <taxon>Microthlaspi</taxon>
    </lineage>
</organism>
<dbReference type="InterPro" id="IPR015915">
    <property type="entry name" value="Kelch-typ_b-propeller"/>
</dbReference>
<dbReference type="SUPFAM" id="SSF81383">
    <property type="entry name" value="F-box domain"/>
    <property type="match status" value="1"/>
</dbReference>
<proteinExistence type="predicted"/>
<dbReference type="Pfam" id="PF25210">
    <property type="entry name" value="Kelch_FKB95"/>
    <property type="match status" value="1"/>
</dbReference>
<dbReference type="SUPFAM" id="SSF117281">
    <property type="entry name" value="Kelch motif"/>
    <property type="match status" value="1"/>
</dbReference>
<dbReference type="CDD" id="cd22152">
    <property type="entry name" value="F-box_AtAFR-like"/>
    <property type="match status" value="1"/>
</dbReference>
<gene>
    <name evidence="2" type="ORF">MERR_LOCUS25336</name>
</gene>